<dbReference type="Proteomes" id="UP000315133">
    <property type="component" value="Unassembled WGS sequence"/>
</dbReference>
<evidence type="ECO:0000313" key="3">
    <source>
        <dbReference type="EMBL" id="TQM97442.1"/>
    </source>
</evidence>
<feature type="transmembrane region" description="Helical" evidence="2">
    <location>
        <begin position="88"/>
        <end position="110"/>
    </location>
</feature>
<keyword evidence="2" id="KW-0812">Transmembrane</keyword>
<evidence type="ECO:0000256" key="2">
    <source>
        <dbReference type="SAM" id="Phobius"/>
    </source>
</evidence>
<evidence type="ECO:0000313" key="4">
    <source>
        <dbReference type="Proteomes" id="UP000315133"/>
    </source>
</evidence>
<comment type="caution">
    <text evidence="3">The sequence shown here is derived from an EMBL/GenBank/DDBJ whole genome shotgun (WGS) entry which is preliminary data.</text>
</comment>
<organism evidence="3 4">
    <name type="scientific">Ornithinimicrobium humiphilum</name>
    <dbReference type="NCBI Taxonomy" id="125288"/>
    <lineage>
        <taxon>Bacteria</taxon>
        <taxon>Bacillati</taxon>
        <taxon>Actinomycetota</taxon>
        <taxon>Actinomycetes</taxon>
        <taxon>Micrococcales</taxon>
        <taxon>Ornithinimicrobiaceae</taxon>
        <taxon>Ornithinimicrobium</taxon>
    </lineage>
</organism>
<reference evidence="3 4" key="1">
    <citation type="submission" date="2019-06" db="EMBL/GenBank/DDBJ databases">
        <title>Sequencing the genomes of 1000 actinobacteria strains.</title>
        <authorList>
            <person name="Klenk H.-P."/>
        </authorList>
    </citation>
    <scope>NUCLEOTIDE SEQUENCE [LARGE SCALE GENOMIC DNA]</scope>
    <source>
        <strain evidence="3 4">DSM 12362</strain>
    </source>
</reference>
<dbReference type="AlphaFoldDB" id="A0A543KQU1"/>
<evidence type="ECO:0000256" key="1">
    <source>
        <dbReference type="SAM" id="MobiDB-lite"/>
    </source>
</evidence>
<proteinExistence type="predicted"/>
<dbReference type="EMBL" id="VFPU01000001">
    <property type="protein sequence ID" value="TQM97442.1"/>
    <property type="molecule type" value="Genomic_DNA"/>
</dbReference>
<feature type="region of interest" description="Disordered" evidence="1">
    <location>
        <begin position="1"/>
        <end position="26"/>
    </location>
</feature>
<gene>
    <name evidence="3" type="ORF">FB476_2352</name>
</gene>
<feature type="transmembrane region" description="Helical" evidence="2">
    <location>
        <begin position="33"/>
        <end position="51"/>
    </location>
</feature>
<protein>
    <submittedName>
        <fullName evidence="3">DUF3017 family protein</fullName>
    </submittedName>
</protein>
<keyword evidence="2" id="KW-0472">Membrane</keyword>
<dbReference type="RefSeq" id="WP_170233605.1">
    <property type="nucleotide sequence ID" value="NZ_BAAAIL010000002.1"/>
</dbReference>
<accession>A0A543KQU1</accession>
<feature type="transmembrane region" description="Helical" evidence="2">
    <location>
        <begin position="57"/>
        <end position="76"/>
    </location>
</feature>
<keyword evidence="2" id="KW-1133">Transmembrane helix</keyword>
<dbReference type="InterPro" id="IPR021385">
    <property type="entry name" value="DUF3017"/>
</dbReference>
<dbReference type="Pfam" id="PF11222">
    <property type="entry name" value="DUF3017"/>
    <property type="match status" value="1"/>
</dbReference>
<sequence length="113" mass="11624">MTDDGDVLPGSEHGPLDDDPEAERRAAAPRQPLGVWWVGVIGLAVAGVLLVTENLRLYGYAVGATMGVLALLRAVLPDARAGGLAVRGRWVDVTAMALLGAAVAVLASTLRLG</sequence>
<name>A0A543KQU1_9MICO</name>
<keyword evidence="4" id="KW-1185">Reference proteome</keyword>